<dbReference type="AlphaFoldDB" id="A0AAN6WUV4"/>
<feature type="compositionally biased region" description="Basic and acidic residues" evidence="1">
    <location>
        <begin position="1"/>
        <end position="10"/>
    </location>
</feature>
<proteinExistence type="predicted"/>
<evidence type="ECO:0000313" key="2">
    <source>
        <dbReference type="EMBL" id="KAK4186687.1"/>
    </source>
</evidence>
<dbReference type="EMBL" id="MU864417">
    <property type="protein sequence ID" value="KAK4186687.1"/>
    <property type="molecule type" value="Genomic_DNA"/>
</dbReference>
<evidence type="ECO:0000313" key="3">
    <source>
        <dbReference type="Proteomes" id="UP001302126"/>
    </source>
</evidence>
<comment type="caution">
    <text evidence="2">The sequence shown here is derived from an EMBL/GenBank/DDBJ whole genome shotgun (WGS) entry which is preliminary data.</text>
</comment>
<organism evidence="2 3">
    <name type="scientific">Podospora australis</name>
    <dbReference type="NCBI Taxonomy" id="1536484"/>
    <lineage>
        <taxon>Eukaryota</taxon>
        <taxon>Fungi</taxon>
        <taxon>Dikarya</taxon>
        <taxon>Ascomycota</taxon>
        <taxon>Pezizomycotina</taxon>
        <taxon>Sordariomycetes</taxon>
        <taxon>Sordariomycetidae</taxon>
        <taxon>Sordariales</taxon>
        <taxon>Podosporaceae</taxon>
        <taxon>Podospora</taxon>
    </lineage>
</organism>
<feature type="compositionally biased region" description="Basic and acidic residues" evidence="1">
    <location>
        <begin position="21"/>
        <end position="30"/>
    </location>
</feature>
<name>A0AAN6WUV4_9PEZI</name>
<keyword evidence="3" id="KW-1185">Reference proteome</keyword>
<protein>
    <submittedName>
        <fullName evidence="2">Uncharacterized protein</fullName>
    </submittedName>
</protein>
<dbReference type="Proteomes" id="UP001302126">
    <property type="component" value="Unassembled WGS sequence"/>
</dbReference>
<feature type="region of interest" description="Disordered" evidence="1">
    <location>
        <begin position="1"/>
        <end position="37"/>
    </location>
</feature>
<gene>
    <name evidence="2" type="ORF">QBC35DRAFT_386580</name>
</gene>
<evidence type="ECO:0000256" key="1">
    <source>
        <dbReference type="SAM" id="MobiDB-lite"/>
    </source>
</evidence>
<accession>A0AAN6WUV4</accession>
<reference evidence="2" key="1">
    <citation type="journal article" date="2023" name="Mol. Phylogenet. Evol.">
        <title>Genome-scale phylogeny and comparative genomics of the fungal order Sordariales.</title>
        <authorList>
            <person name="Hensen N."/>
            <person name="Bonometti L."/>
            <person name="Westerberg I."/>
            <person name="Brannstrom I.O."/>
            <person name="Guillou S."/>
            <person name="Cros-Aarteil S."/>
            <person name="Calhoun S."/>
            <person name="Haridas S."/>
            <person name="Kuo A."/>
            <person name="Mondo S."/>
            <person name="Pangilinan J."/>
            <person name="Riley R."/>
            <person name="LaButti K."/>
            <person name="Andreopoulos B."/>
            <person name="Lipzen A."/>
            <person name="Chen C."/>
            <person name="Yan M."/>
            <person name="Daum C."/>
            <person name="Ng V."/>
            <person name="Clum A."/>
            <person name="Steindorff A."/>
            <person name="Ohm R.A."/>
            <person name="Martin F."/>
            <person name="Silar P."/>
            <person name="Natvig D.O."/>
            <person name="Lalanne C."/>
            <person name="Gautier V."/>
            <person name="Ament-Velasquez S.L."/>
            <person name="Kruys A."/>
            <person name="Hutchinson M.I."/>
            <person name="Powell A.J."/>
            <person name="Barry K."/>
            <person name="Miller A.N."/>
            <person name="Grigoriev I.V."/>
            <person name="Debuchy R."/>
            <person name="Gladieux P."/>
            <person name="Hiltunen Thoren M."/>
            <person name="Johannesson H."/>
        </authorList>
    </citation>
    <scope>NUCLEOTIDE SEQUENCE</scope>
    <source>
        <strain evidence="2">PSN309</strain>
    </source>
</reference>
<sequence>MAPHAEHSPERSTIPENGHTTTHDHQEGQGERNMPSSVDYVHFEHLPPGGPLNRWSHFMTRDHDFPGAQVGSFALFFSSQLPKNSNFNSRCKPAHHVGHGVCGNLSALLPIFGPPFIGDSGLRGSMCGA</sequence>
<reference evidence="2" key="2">
    <citation type="submission" date="2023-05" db="EMBL/GenBank/DDBJ databases">
        <authorList>
            <consortium name="Lawrence Berkeley National Laboratory"/>
            <person name="Steindorff A."/>
            <person name="Hensen N."/>
            <person name="Bonometti L."/>
            <person name="Westerberg I."/>
            <person name="Brannstrom I.O."/>
            <person name="Guillou S."/>
            <person name="Cros-Aarteil S."/>
            <person name="Calhoun S."/>
            <person name="Haridas S."/>
            <person name="Kuo A."/>
            <person name="Mondo S."/>
            <person name="Pangilinan J."/>
            <person name="Riley R."/>
            <person name="Labutti K."/>
            <person name="Andreopoulos B."/>
            <person name="Lipzen A."/>
            <person name="Chen C."/>
            <person name="Yanf M."/>
            <person name="Daum C."/>
            <person name="Ng V."/>
            <person name="Clum A."/>
            <person name="Ohm R."/>
            <person name="Martin F."/>
            <person name="Silar P."/>
            <person name="Natvig D."/>
            <person name="Lalanne C."/>
            <person name="Gautier V."/>
            <person name="Ament-Velasquez S.L."/>
            <person name="Kruys A."/>
            <person name="Hutchinson M.I."/>
            <person name="Powell A.J."/>
            <person name="Barry K."/>
            <person name="Miller A.N."/>
            <person name="Grigoriev I.V."/>
            <person name="Debuchy R."/>
            <person name="Gladieux P."/>
            <person name="Thoren M.H."/>
            <person name="Johannesson H."/>
        </authorList>
    </citation>
    <scope>NUCLEOTIDE SEQUENCE</scope>
    <source>
        <strain evidence="2">PSN309</strain>
    </source>
</reference>